<dbReference type="EMBL" id="JAAOIC020000020">
    <property type="protein sequence ID" value="KAG8040625.1"/>
    <property type="molecule type" value="Genomic_DNA"/>
</dbReference>
<dbReference type="Pfam" id="PF05335">
    <property type="entry name" value="DUF745"/>
    <property type="match status" value="1"/>
</dbReference>
<accession>A0A8J5QRV8</accession>
<dbReference type="InterPro" id="IPR007999">
    <property type="entry name" value="DUF745"/>
</dbReference>
<organism evidence="2 3">
    <name type="scientific">Cotesia typhae</name>
    <dbReference type="NCBI Taxonomy" id="2053667"/>
    <lineage>
        <taxon>Eukaryota</taxon>
        <taxon>Metazoa</taxon>
        <taxon>Ecdysozoa</taxon>
        <taxon>Arthropoda</taxon>
        <taxon>Hexapoda</taxon>
        <taxon>Insecta</taxon>
        <taxon>Pterygota</taxon>
        <taxon>Neoptera</taxon>
        <taxon>Endopterygota</taxon>
        <taxon>Hymenoptera</taxon>
        <taxon>Apocrita</taxon>
        <taxon>Ichneumonoidea</taxon>
        <taxon>Braconidae</taxon>
        <taxon>Microgastrinae</taxon>
        <taxon>Cotesia</taxon>
    </lineage>
</organism>
<gene>
    <name evidence="2" type="ORF">G9C98_002621</name>
</gene>
<reference evidence="2" key="2">
    <citation type="submission" date="2021-04" db="EMBL/GenBank/DDBJ databases">
        <title>Genome-wide patterns of bracovirus chromosomal integration into multiple host tissues during parasitism.</title>
        <authorList>
            <person name="Chebbi M.A.C."/>
        </authorList>
    </citation>
    <scope>NUCLEOTIDE SEQUENCE</scope>
    <source>
        <tissue evidence="2">Whole body</tissue>
    </source>
</reference>
<reference evidence="2" key="1">
    <citation type="submission" date="2020-03" db="EMBL/GenBank/DDBJ databases">
        <authorList>
            <person name="Chebbi M.A."/>
            <person name="Drezen J.M."/>
        </authorList>
    </citation>
    <scope>NUCLEOTIDE SEQUENCE</scope>
    <source>
        <tissue evidence="2">Whole body</tissue>
    </source>
</reference>
<evidence type="ECO:0000313" key="2">
    <source>
        <dbReference type="EMBL" id="KAG8040625.1"/>
    </source>
</evidence>
<comment type="caution">
    <text evidence="2">The sequence shown here is derived from an EMBL/GenBank/DDBJ whole genome shotgun (WGS) entry which is preliminary data.</text>
</comment>
<name>A0A8J5QRV8_9HYME</name>
<dbReference type="OrthoDB" id="7868124at2759"/>
<sequence>MVLQMLTKAVNIVKTSIRNANVSVDGAKRLLASKQKLLEAAKKRVEDLVERLHVADNDLMKIHSVAIKAQEFARNARAKVNRSI</sequence>
<evidence type="ECO:0000256" key="1">
    <source>
        <dbReference type="SAM" id="Coils"/>
    </source>
</evidence>
<keyword evidence="1" id="KW-0175">Coiled coil</keyword>
<dbReference type="Proteomes" id="UP000729913">
    <property type="component" value="Unassembled WGS sequence"/>
</dbReference>
<evidence type="ECO:0000313" key="3">
    <source>
        <dbReference type="Proteomes" id="UP000729913"/>
    </source>
</evidence>
<feature type="coiled-coil region" evidence="1">
    <location>
        <begin position="24"/>
        <end position="58"/>
    </location>
</feature>
<keyword evidence="3" id="KW-1185">Reference proteome</keyword>
<proteinExistence type="predicted"/>
<protein>
    <submittedName>
        <fullName evidence="2">Uncharacterized protein</fullName>
    </submittedName>
</protein>
<dbReference type="AlphaFoldDB" id="A0A8J5QRV8"/>